<evidence type="ECO:0000256" key="1">
    <source>
        <dbReference type="SAM" id="MobiDB-lite"/>
    </source>
</evidence>
<name>A0A5P9P2T9_9EURY</name>
<dbReference type="KEGG" id="nas:GCU68_07930"/>
<reference evidence="3 4" key="1">
    <citation type="journal article" date="2007" name="Int. J. Syst. Evol. Microbiol.">
        <title>Natronorubrum sulfidifaciens sp. nov., an extremely haloalkaliphilic archaeon isolated from Aiding salt lake in Xin-Jiang, China.</title>
        <authorList>
            <person name="Cui H.L."/>
            <person name="Tohty D."/>
            <person name="Liu H.C."/>
            <person name="Liu S.J."/>
            <person name="Oren A."/>
            <person name="Zhou P.J."/>
        </authorList>
    </citation>
    <scope>NUCLEOTIDE SEQUENCE [LARGE SCALE GENOMIC DNA]</scope>
    <source>
        <strain evidence="3 4">7-3</strain>
    </source>
</reference>
<feature type="transmembrane region" description="Helical" evidence="2">
    <location>
        <begin position="21"/>
        <end position="47"/>
    </location>
</feature>
<dbReference type="Proteomes" id="UP000326170">
    <property type="component" value="Chromosome"/>
</dbReference>
<dbReference type="RefSeq" id="WP_152940485.1">
    <property type="nucleotide sequence ID" value="NZ_CP045488.1"/>
</dbReference>
<feature type="region of interest" description="Disordered" evidence="1">
    <location>
        <begin position="761"/>
        <end position="808"/>
    </location>
</feature>
<evidence type="ECO:0000313" key="4">
    <source>
        <dbReference type="Proteomes" id="UP000326170"/>
    </source>
</evidence>
<sequence length="808" mass="86791">MTPRTHADTRSEPSADRGGAPIIGIVLLFGMVLAGAVLVFVAAGPLFDALESQSDRERAIIYMSQTDKALSTATFSDGSQPIEVPPNADMSIVDDGSIEVVWYNASDTDDPPWDGNGGCVAPESASGDLNALEYDLGDRTIIHQGGGIWEHSGGDSRVVSEPTIEYSNGSDDDTGSLRLQIMQLEEGDVGGSELAAMADHSKATALTSEIQAAATECDQTDIAFRIESSYHDAWYDYLEGTLEDGAEVTHNQGSVEVVIEGIRESSEPVSFIVEEDQGLKEPNGKSILPQVIEPSQNFRVGGVIKNVGSTTETQTVSVSIWGDDPEDEYERKNETIEDLGPGETENIGEEAGGGTFIHFAPGEFKHNLTPGETYNYTISTEDDATDEPGSFYYGYKGTQFELSNPDATVAGNVTVSADLHNRGVNDGNEKLTLELEYLDELPDELEDDPYADPIDAGTVERSFGENGTVELPINQSALIDGEYEATILTEDDEETVTFNVTAGVDPGRVGLNDIDNATVDISILSSQVSGLGLNHQLGTMTLEVLTERDGETYTEHVFENPEGGDNINTYPAWQNKSHHVYNTTIEIEGQATLTLASKSYGLPGNTAGCHRQLDPSRYHWYCEDFDASSTDYLVEPVDATADEQEQNLRVRTAADNGLPALQPGNDEQESVDEILADLSDPAIDRDGLWENGELDLKDNEFLFLFETTTECGMPDSGCATDTDDIDALWESAQEASGAGDPNFNDLIVYVKVNRADVNPGTPSIEIIPSSGDETDVGPGDSDKSGMDGSGTVVDNSDVDIGSDHIVIG</sequence>
<dbReference type="Pfam" id="PF23960">
    <property type="entry name" value="DUF7289"/>
    <property type="match status" value="1"/>
</dbReference>
<keyword evidence="2" id="KW-0812">Transmembrane</keyword>
<evidence type="ECO:0000256" key="2">
    <source>
        <dbReference type="SAM" id="Phobius"/>
    </source>
</evidence>
<keyword evidence="4" id="KW-1185">Reference proteome</keyword>
<accession>A0A5P9P2T9</accession>
<dbReference type="GeneID" id="42300967"/>
<evidence type="ECO:0008006" key="5">
    <source>
        <dbReference type="Google" id="ProtNLM"/>
    </source>
</evidence>
<proteinExistence type="predicted"/>
<dbReference type="InterPro" id="IPR055713">
    <property type="entry name" value="DUF7289"/>
</dbReference>
<protein>
    <recommendedName>
        <fullName evidence="5">Type IV pilin</fullName>
    </recommendedName>
</protein>
<dbReference type="OrthoDB" id="148042at2157"/>
<dbReference type="AlphaFoldDB" id="A0A5P9P2T9"/>
<organism evidence="3 4">
    <name type="scientific">Natronorubrum aibiense</name>
    <dbReference type="NCBI Taxonomy" id="348826"/>
    <lineage>
        <taxon>Archaea</taxon>
        <taxon>Methanobacteriati</taxon>
        <taxon>Methanobacteriota</taxon>
        <taxon>Stenosarchaea group</taxon>
        <taxon>Halobacteria</taxon>
        <taxon>Halobacteriales</taxon>
        <taxon>Natrialbaceae</taxon>
        <taxon>Natronorubrum</taxon>
    </lineage>
</organism>
<gene>
    <name evidence="3" type="ORF">GCU68_07930</name>
</gene>
<evidence type="ECO:0000313" key="3">
    <source>
        <dbReference type="EMBL" id="QFU82453.1"/>
    </source>
</evidence>
<dbReference type="EMBL" id="CP045488">
    <property type="protein sequence ID" value="QFU82453.1"/>
    <property type="molecule type" value="Genomic_DNA"/>
</dbReference>
<keyword evidence="2" id="KW-0472">Membrane</keyword>
<keyword evidence="2" id="KW-1133">Transmembrane helix</keyword>